<accession>A0A5N0UWM5</accession>
<reference evidence="1" key="1">
    <citation type="submission" date="2019-09" db="EMBL/GenBank/DDBJ databases">
        <authorList>
            <person name="Teo W.F.A."/>
            <person name="Duangmal K."/>
        </authorList>
    </citation>
    <scope>NUCLEOTIDE SEQUENCE [LARGE SCALE GENOMIC DNA]</scope>
    <source>
        <strain evidence="1">K81G1</strain>
    </source>
</reference>
<dbReference type="InterPro" id="IPR011989">
    <property type="entry name" value="ARM-like"/>
</dbReference>
<dbReference type="PANTHER" id="PTHR46844:SF1">
    <property type="entry name" value="SLR5058 PROTEIN"/>
    <property type="match status" value="1"/>
</dbReference>
<dbReference type="OrthoDB" id="135105at2"/>
<evidence type="ECO:0000313" key="1">
    <source>
        <dbReference type="EMBL" id="KAA9155393.1"/>
    </source>
</evidence>
<comment type="caution">
    <text evidence="1">The sequence shown here is derived from an EMBL/GenBank/DDBJ whole genome shotgun (WGS) entry which is preliminary data.</text>
</comment>
<protein>
    <recommendedName>
        <fullName evidence="3">NACHT domain-containing protein</fullName>
    </recommendedName>
</protein>
<name>A0A5N0UWM5_9PSEU</name>
<organism evidence="1 2">
    <name type="scientific">Amycolatopsis acidicola</name>
    <dbReference type="NCBI Taxonomy" id="2596893"/>
    <lineage>
        <taxon>Bacteria</taxon>
        <taxon>Bacillati</taxon>
        <taxon>Actinomycetota</taxon>
        <taxon>Actinomycetes</taxon>
        <taxon>Pseudonocardiales</taxon>
        <taxon>Pseudonocardiaceae</taxon>
        <taxon>Amycolatopsis</taxon>
    </lineage>
</organism>
<dbReference type="Proteomes" id="UP000319769">
    <property type="component" value="Unassembled WGS sequence"/>
</dbReference>
<dbReference type="RefSeq" id="WP_144755185.1">
    <property type="nucleotide sequence ID" value="NZ_VMNW02000057.1"/>
</dbReference>
<sequence length="1717" mass="185738">MGQDGWTTANRFDGTASGPVVQAGSIGEVHFHGSGERAGDGVFSLLRAQVQAAKELPYRLPGARRPSLATVHVRQGLGNATEEAPPEQASASPVLDADGRVVTMPAPAVARPTVRPPSRTVRSALDGDDHLLITGGPGQGKSTLSLRLAADIADWWATGKTKEPLLDEPVLPVRVTAKVLAAHLQLSFPEALANSVREEYGALLRSPVDARPLAGRVDGFRWLLLVDALDEVAAGEDRDKLASVLAACAAEDSPYRLVVTTRPIEGVTLAPLQRIGATRYELQPFDDDALTRFAGNWFAEDGPGQADRFLRQIRDAHLTELARVPLLATIAAIVFTQHDDRPLPDNQYELYETYLEMLRRARPQGAEAFEREHTGLLEHLGRTRLETDESLLAAARSYLGRAPASDENLLTYLSSVGPLIIRGGDLSFLHHSFAEHLAATEKARTLPPRSDRSEHEFARLLHAAKPDESGTHARAVLLHYTRLRPEEADRLIESLHKGEMEDHLLAARLLARHVPASAEVVDAFLRTVRGWALTTQYSAGEILAQTSRAAHHPGLVPWLYGLLRDDAVPWCSKIEAAAALATRLCRGDCEEAVAVLRAGVDTGDAPIMSRLDAAAALAECDDDSRAAVERSLRSVLGTPPTSGSVARTAATILATFEGAARETAVDALKNLASDEYRDNRDRVEAATGLIEIGTEFFEFSAEVFRAVLRDRAHNIFGRREAALGLASLGGEERAEAAAALTEIAGRIRTDPFERIQAALALAELGPEHRAKAGELALAISHEPGMDGSDRWRCAEALARLGTRYRAEAVAILRELTATPETHINSLVWAADTLAELGPEFAGEAAGWLHRLQDNPFLVQYDRGNALGALVTLGEPYRAAALKRLRADLADPGTDPMTRTYAATQLVSAGPGFHSEAADVLLRLAMTQSQPEVVARAWFELVKLRPEHRDEAAASMVDLLRSPDLTAFTMSLGHSVLSTVGTAPETIAAMQAEFFRDARLPIAERLQVARELIDHDPAFLPEVLSTASTCLPTGPGGRFDLAQALRTFRMTGLGVRRELGPLLREIILSPGAPPAWIWHAVQTLDRFGIPLGPEEEQALFAVIIDETAGRSVRDEAAAFLAGINPEMASELASRVLTPGDDILGSRWAPVVFALSRQGVDVLPGLEALFEDPDAPASLARGAGAVLARLSPTAKPAVVAGLRRLAGDRHLPFRKLSEILTELAIAAPESRAEAEERNRAVFLDETSEVLDRLQAAFELIRLDPANAPAVRRMARAVATSRSALGFERRLAVSYLNLLTSVASAEITGLIMAGAGDPGTDLSDWREEIRWLPEPERSRFGRTLLADRCVPIEDRIPKAGRWGHNPLQAETEAAIREVLDAPESPPGERIAAAAALAGLAPRYLAEAAELLDQLARETRSGKAKATLVSLGREHLQRVKAENTALILDSRRPFRERCQAAVWFAAIDSPPSPEVAAFMLRAAERIPVNDRITVLYALRNQDGLSGIRALRDTPQAASALRWQAAIKLRDRAIADRAAAFSVLDAITADRATRPALRWRVAKSLGSLGSPGRAKAIAVLTEMMNDAALATTIRADAARVLAEMAPASRAQARKVFRGLVSASEPVPRCEVLRLFGAIDPAEADDLLLEMAHQKGLPPLARLRCAETLAQLRRDRRELAAMIAREVAHDTTVARHIRRRAATVLALLSDLCREEARALLADL</sequence>
<dbReference type="Gene3D" id="3.40.50.300">
    <property type="entry name" value="P-loop containing nucleotide triphosphate hydrolases"/>
    <property type="match status" value="1"/>
</dbReference>
<gene>
    <name evidence="1" type="ORF">FPZ12_029840</name>
</gene>
<dbReference type="InterPro" id="IPR004155">
    <property type="entry name" value="PBS_lyase_HEAT"/>
</dbReference>
<keyword evidence="2" id="KW-1185">Reference proteome</keyword>
<evidence type="ECO:0008006" key="3">
    <source>
        <dbReference type="Google" id="ProtNLM"/>
    </source>
</evidence>
<dbReference type="Gene3D" id="1.25.10.10">
    <property type="entry name" value="Leucine-rich Repeat Variant"/>
    <property type="match status" value="1"/>
</dbReference>
<dbReference type="SUPFAM" id="SSF48371">
    <property type="entry name" value="ARM repeat"/>
    <property type="match status" value="1"/>
</dbReference>
<dbReference type="InterPro" id="IPR027417">
    <property type="entry name" value="P-loop_NTPase"/>
</dbReference>
<dbReference type="InterPro" id="IPR016024">
    <property type="entry name" value="ARM-type_fold"/>
</dbReference>
<proteinExistence type="predicted"/>
<dbReference type="SUPFAM" id="SSF52540">
    <property type="entry name" value="P-loop containing nucleoside triphosphate hydrolases"/>
    <property type="match status" value="1"/>
</dbReference>
<evidence type="ECO:0000313" key="2">
    <source>
        <dbReference type="Proteomes" id="UP000319769"/>
    </source>
</evidence>
<dbReference type="SMART" id="SM00567">
    <property type="entry name" value="EZ_HEAT"/>
    <property type="match status" value="10"/>
</dbReference>
<dbReference type="EMBL" id="VMNW02000057">
    <property type="protein sequence ID" value="KAA9155393.1"/>
    <property type="molecule type" value="Genomic_DNA"/>
</dbReference>
<dbReference type="PANTHER" id="PTHR46844">
    <property type="entry name" value="SLR5058 PROTEIN"/>
    <property type="match status" value="1"/>
</dbReference>